<protein>
    <submittedName>
        <fullName evidence="5">Type IV pilus biogenesis protein PilQ</fullName>
    </submittedName>
</protein>
<dbReference type="PANTHER" id="PTHR30332">
    <property type="entry name" value="PROBABLE GENERAL SECRETION PATHWAY PROTEIN D"/>
    <property type="match status" value="1"/>
</dbReference>
<gene>
    <name evidence="5" type="ORF">MNB_SM-6-1074</name>
</gene>
<keyword evidence="3" id="KW-0472">Membrane</keyword>
<organism evidence="5">
    <name type="scientific">hydrothermal vent metagenome</name>
    <dbReference type="NCBI Taxonomy" id="652676"/>
    <lineage>
        <taxon>unclassified sequences</taxon>
        <taxon>metagenomes</taxon>
        <taxon>ecological metagenomes</taxon>
    </lineage>
</organism>
<dbReference type="GO" id="GO:0015627">
    <property type="term" value="C:type II protein secretion system complex"/>
    <property type="evidence" value="ECO:0007669"/>
    <property type="project" value="TreeGrafter"/>
</dbReference>
<sequence>MKYLLIFVFLIQFLYAQTDNCQSRLFSLSSYNKGKRSLTVADILQEISLKCNVSIIFKDKESKEKIKKRLDYVNIKDYTFENFLDFLFNESNLFYSYDSTKNFITVQYKKTKTFNIDYINLSELTSQSTKSINAGTGGLSTGNTYNGGGINDSMNSMGGNNGINGNNSMNSSGSSNDQTTITTKSKFTFWTSLKESLAKLFPNKQETSIFINRGGSLLTITANKTDMQKAEKFLDLLMKRMHKQVLIEAKLIELIYDDSQSTGIDWSQLNISLNGQITGTGGDVGKSFNNAYKIAYNFSTANFFKYLSKYGDVKVMSNPKILTMNNQPAVVNIGEQLSYKYQTGSVATTGGTAASTNTFSLGSTFIGITLYVIPEITDDNEIIMSINPVVSSLTQNDADGTASTDTGIREIPPDTKIKQITSIVKVKNGQKVLIGGLISATKGKGSTKIPLLGDIPIMSSIFSYKTDVKKRVELFVLITPKIVKNASMPTIEDIDNDKLFSTTSLLK</sequence>
<dbReference type="InterPro" id="IPR001775">
    <property type="entry name" value="GspD/PilQ"/>
</dbReference>
<accession>A0A1W1CSX7</accession>
<dbReference type="PRINTS" id="PR00811">
    <property type="entry name" value="BCTERIALGSPD"/>
</dbReference>
<dbReference type="EMBL" id="FPHK01000127">
    <property type="protein sequence ID" value="SFV68916.1"/>
    <property type="molecule type" value="Genomic_DNA"/>
</dbReference>
<dbReference type="AlphaFoldDB" id="A0A1W1CSX7"/>
<keyword evidence="2" id="KW-0732">Signal</keyword>
<feature type="domain" description="Type II/III secretion system secretin-like" evidence="4">
    <location>
        <begin position="307"/>
        <end position="484"/>
    </location>
</feature>
<evidence type="ECO:0000256" key="3">
    <source>
        <dbReference type="ARBA" id="ARBA00023136"/>
    </source>
</evidence>
<evidence type="ECO:0000256" key="2">
    <source>
        <dbReference type="ARBA" id="ARBA00022729"/>
    </source>
</evidence>
<dbReference type="GO" id="GO:0009306">
    <property type="term" value="P:protein secretion"/>
    <property type="evidence" value="ECO:0007669"/>
    <property type="project" value="InterPro"/>
</dbReference>
<dbReference type="InterPro" id="IPR050810">
    <property type="entry name" value="Bact_Secretion_Sys_Channel"/>
</dbReference>
<dbReference type="Pfam" id="PF00263">
    <property type="entry name" value="Secretin"/>
    <property type="match status" value="1"/>
</dbReference>
<name>A0A1W1CSX7_9ZZZZ</name>
<reference evidence="5" key="1">
    <citation type="submission" date="2016-10" db="EMBL/GenBank/DDBJ databases">
        <authorList>
            <person name="de Groot N.N."/>
        </authorList>
    </citation>
    <scope>NUCLEOTIDE SEQUENCE</scope>
</reference>
<comment type="subcellular location">
    <subcellularLocation>
        <location evidence="1">Membrane</location>
    </subcellularLocation>
</comment>
<proteinExistence type="predicted"/>
<dbReference type="InterPro" id="IPR004846">
    <property type="entry name" value="T2SS/T3SS_dom"/>
</dbReference>
<evidence type="ECO:0000259" key="4">
    <source>
        <dbReference type="Pfam" id="PF00263"/>
    </source>
</evidence>
<evidence type="ECO:0000256" key="1">
    <source>
        <dbReference type="ARBA" id="ARBA00004370"/>
    </source>
</evidence>
<dbReference type="PANTHER" id="PTHR30332:SF24">
    <property type="entry name" value="SECRETIN GSPD-RELATED"/>
    <property type="match status" value="1"/>
</dbReference>
<dbReference type="GO" id="GO:0016020">
    <property type="term" value="C:membrane"/>
    <property type="evidence" value="ECO:0007669"/>
    <property type="project" value="UniProtKB-SubCell"/>
</dbReference>
<evidence type="ECO:0000313" key="5">
    <source>
        <dbReference type="EMBL" id="SFV68916.1"/>
    </source>
</evidence>